<dbReference type="SUPFAM" id="SSF47384">
    <property type="entry name" value="Homodimeric domain of signal transducing histidine kinase"/>
    <property type="match status" value="1"/>
</dbReference>
<dbReference type="CDD" id="cd00082">
    <property type="entry name" value="HisKA"/>
    <property type="match status" value="1"/>
</dbReference>
<feature type="domain" description="PAC" evidence="20">
    <location>
        <begin position="658"/>
        <end position="710"/>
    </location>
</feature>
<dbReference type="PANTHER" id="PTHR43065:SF46">
    <property type="entry name" value="C4-DICARBOXYLATE TRANSPORT SENSOR PROTEIN DCTB"/>
    <property type="match status" value="1"/>
</dbReference>
<dbReference type="NCBIfam" id="TIGR00229">
    <property type="entry name" value="sensory_box"/>
    <property type="match status" value="2"/>
</dbReference>
<dbReference type="SUPFAM" id="SSF55785">
    <property type="entry name" value="PYP-like sensor domain (PAS domain)"/>
    <property type="match status" value="2"/>
</dbReference>
<dbReference type="PROSITE" id="PS50112">
    <property type="entry name" value="PAS"/>
    <property type="match status" value="2"/>
</dbReference>
<keyword evidence="13 16" id="KW-0472">Membrane</keyword>
<reference evidence="22" key="1">
    <citation type="submission" date="2022-04" db="EMBL/GenBank/DDBJ databases">
        <title>Desulfatitalea alkaliphila sp. nov., a novel anaerobic sulfate-reducing bacterium isolated from terrestrial mud volcano, Taman Peninsula, Russia.</title>
        <authorList>
            <person name="Khomyakova M.A."/>
            <person name="Merkel A.Y."/>
            <person name="Slobodkin A.I."/>
        </authorList>
    </citation>
    <scope>NUCLEOTIDE SEQUENCE</scope>
    <source>
        <strain evidence="22">M08but</strain>
    </source>
</reference>
<evidence type="ECO:0000256" key="4">
    <source>
        <dbReference type="ARBA" id="ARBA00022475"/>
    </source>
</evidence>
<dbReference type="RefSeq" id="WP_246904778.1">
    <property type="nucleotide sequence ID" value="NZ_JALJRB010000006.1"/>
</dbReference>
<dbReference type="Pfam" id="PF00989">
    <property type="entry name" value="PAS"/>
    <property type="match status" value="2"/>
</dbReference>
<dbReference type="PROSITE" id="PS50885">
    <property type="entry name" value="HAMP"/>
    <property type="match status" value="1"/>
</dbReference>
<dbReference type="InterPro" id="IPR000700">
    <property type="entry name" value="PAS-assoc_C"/>
</dbReference>
<dbReference type="PANTHER" id="PTHR43065">
    <property type="entry name" value="SENSOR HISTIDINE KINASE"/>
    <property type="match status" value="1"/>
</dbReference>
<keyword evidence="6" id="KW-0808">Transferase</keyword>
<evidence type="ECO:0000259" key="19">
    <source>
        <dbReference type="PROSITE" id="PS50112"/>
    </source>
</evidence>
<dbReference type="CDD" id="cd00130">
    <property type="entry name" value="PAS"/>
    <property type="match status" value="2"/>
</dbReference>
<dbReference type="InterPro" id="IPR003661">
    <property type="entry name" value="HisK_dim/P_dom"/>
</dbReference>
<keyword evidence="10" id="KW-0067">ATP-binding</keyword>
<evidence type="ECO:0000313" key="22">
    <source>
        <dbReference type="EMBL" id="MCJ8500437.1"/>
    </source>
</evidence>
<evidence type="ECO:0000256" key="14">
    <source>
        <dbReference type="PROSITE-ProRule" id="PRU00169"/>
    </source>
</evidence>
<keyword evidence="5 14" id="KW-0597">Phosphoprotein</keyword>
<accession>A0AA41R1I3</accession>
<dbReference type="Pfam" id="PF02518">
    <property type="entry name" value="HATPase_c"/>
    <property type="match status" value="1"/>
</dbReference>
<evidence type="ECO:0000256" key="10">
    <source>
        <dbReference type="ARBA" id="ARBA00022840"/>
    </source>
</evidence>
<name>A0AA41R1I3_9BACT</name>
<dbReference type="SUPFAM" id="SSF52172">
    <property type="entry name" value="CheY-like"/>
    <property type="match status" value="1"/>
</dbReference>
<dbReference type="CDD" id="cd06225">
    <property type="entry name" value="HAMP"/>
    <property type="match status" value="1"/>
</dbReference>
<dbReference type="Pfam" id="PF02743">
    <property type="entry name" value="dCache_1"/>
    <property type="match status" value="1"/>
</dbReference>
<gene>
    <name evidence="22" type="ORF">MRX98_07615</name>
</gene>
<evidence type="ECO:0000256" key="7">
    <source>
        <dbReference type="ARBA" id="ARBA00022692"/>
    </source>
</evidence>
<keyword evidence="11 16" id="KW-1133">Transmembrane helix</keyword>
<feature type="coiled-coil region" evidence="15">
    <location>
        <begin position="535"/>
        <end position="587"/>
    </location>
</feature>
<dbReference type="InterPro" id="IPR011006">
    <property type="entry name" value="CheY-like_superfamily"/>
</dbReference>
<evidence type="ECO:0000256" key="8">
    <source>
        <dbReference type="ARBA" id="ARBA00022741"/>
    </source>
</evidence>
<feature type="domain" description="PAS" evidence="19">
    <location>
        <begin position="584"/>
        <end position="657"/>
    </location>
</feature>
<organism evidence="22 23">
    <name type="scientific">Desulfatitalea alkaliphila</name>
    <dbReference type="NCBI Taxonomy" id="2929485"/>
    <lineage>
        <taxon>Bacteria</taxon>
        <taxon>Pseudomonadati</taxon>
        <taxon>Thermodesulfobacteriota</taxon>
        <taxon>Desulfobacteria</taxon>
        <taxon>Desulfobacterales</taxon>
        <taxon>Desulfosarcinaceae</taxon>
        <taxon>Desulfatitalea</taxon>
    </lineage>
</organism>
<dbReference type="InterPro" id="IPR013767">
    <property type="entry name" value="PAS_fold"/>
</dbReference>
<evidence type="ECO:0000259" key="17">
    <source>
        <dbReference type="PROSITE" id="PS50109"/>
    </source>
</evidence>
<dbReference type="EMBL" id="JALJRB010000006">
    <property type="protein sequence ID" value="MCJ8500437.1"/>
    <property type="molecule type" value="Genomic_DNA"/>
</dbReference>
<dbReference type="InterPro" id="IPR000014">
    <property type="entry name" value="PAS"/>
</dbReference>
<dbReference type="InterPro" id="IPR033479">
    <property type="entry name" value="dCache_1"/>
</dbReference>
<keyword evidence="9" id="KW-0418">Kinase</keyword>
<dbReference type="PROSITE" id="PS50109">
    <property type="entry name" value="HIS_KIN"/>
    <property type="match status" value="1"/>
</dbReference>
<dbReference type="InterPro" id="IPR001610">
    <property type="entry name" value="PAC"/>
</dbReference>
<dbReference type="InterPro" id="IPR001789">
    <property type="entry name" value="Sig_transdc_resp-reg_receiver"/>
</dbReference>
<dbReference type="GO" id="GO:0006355">
    <property type="term" value="P:regulation of DNA-templated transcription"/>
    <property type="evidence" value="ECO:0007669"/>
    <property type="project" value="InterPro"/>
</dbReference>
<dbReference type="InterPro" id="IPR036890">
    <property type="entry name" value="HATPase_C_sf"/>
</dbReference>
<dbReference type="CDD" id="cd12913">
    <property type="entry name" value="PDC1_MCP_like"/>
    <property type="match status" value="1"/>
</dbReference>
<dbReference type="Gene3D" id="6.10.340.10">
    <property type="match status" value="1"/>
</dbReference>
<keyword evidence="23" id="KW-1185">Reference proteome</keyword>
<dbReference type="Gene3D" id="1.10.287.130">
    <property type="match status" value="1"/>
</dbReference>
<protein>
    <recommendedName>
        <fullName evidence="3">histidine kinase</fullName>
        <ecNumber evidence="3">2.7.13.3</ecNumber>
    </recommendedName>
</protein>
<evidence type="ECO:0000256" key="2">
    <source>
        <dbReference type="ARBA" id="ARBA00004651"/>
    </source>
</evidence>
<dbReference type="Gene3D" id="3.40.50.2300">
    <property type="match status" value="1"/>
</dbReference>
<dbReference type="InterPro" id="IPR035965">
    <property type="entry name" value="PAS-like_dom_sf"/>
</dbReference>
<feature type="domain" description="HAMP" evidence="21">
    <location>
        <begin position="370"/>
        <end position="423"/>
    </location>
</feature>
<dbReference type="InterPro" id="IPR004358">
    <property type="entry name" value="Sig_transdc_His_kin-like_C"/>
</dbReference>
<keyword evidence="15" id="KW-0175">Coiled coil</keyword>
<evidence type="ECO:0000259" key="21">
    <source>
        <dbReference type="PROSITE" id="PS50885"/>
    </source>
</evidence>
<dbReference type="SMART" id="SM00091">
    <property type="entry name" value="PAS"/>
    <property type="match status" value="3"/>
</dbReference>
<dbReference type="SMART" id="SM00387">
    <property type="entry name" value="HATPase_c"/>
    <property type="match status" value="1"/>
</dbReference>
<dbReference type="GO" id="GO:0005524">
    <property type="term" value="F:ATP binding"/>
    <property type="evidence" value="ECO:0007669"/>
    <property type="project" value="UniProtKB-KW"/>
</dbReference>
<dbReference type="GO" id="GO:0000155">
    <property type="term" value="F:phosphorelay sensor kinase activity"/>
    <property type="evidence" value="ECO:0007669"/>
    <property type="project" value="InterPro"/>
</dbReference>
<evidence type="ECO:0000256" key="16">
    <source>
        <dbReference type="SAM" id="Phobius"/>
    </source>
</evidence>
<dbReference type="SMART" id="SM00086">
    <property type="entry name" value="PAC"/>
    <property type="match status" value="2"/>
</dbReference>
<evidence type="ECO:0000256" key="12">
    <source>
        <dbReference type="ARBA" id="ARBA00023012"/>
    </source>
</evidence>
<dbReference type="InterPro" id="IPR005467">
    <property type="entry name" value="His_kinase_dom"/>
</dbReference>
<dbReference type="InterPro" id="IPR003594">
    <property type="entry name" value="HATPase_dom"/>
</dbReference>
<evidence type="ECO:0000313" key="23">
    <source>
        <dbReference type="Proteomes" id="UP001165427"/>
    </source>
</evidence>
<dbReference type="PROSITE" id="PS50113">
    <property type="entry name" value="PAC"/>
    <property type="match status" value="2"/>
</dbReference>
<comment type="catalytic activity">
    <reaction evidence="1">
        <text>ATP + protein L-histidine = ADP + protein N-phospho-L-histidine.</text>
        <dbReference type="EC" id="2.7.13.3"/>
    </reaction>
</comment>
<keyword evidence="4" id="KW-1003">Cell membrane</keyword>
<dbReference type="SMART" id="SM00304">
    <property type="entry name" value="HAMP"/>
    <property type="match status" value="1"/>
</dbReference>
<evidence type="ECO:0000256" key="11">
    <source>
        <dbReference type="ARBA" id="ARBA00022989"/>
    </source>
</evidence>
<evidence type="ECO:0000259" key="20">
    <source>
        <dbReference type="PROSITE" id="PS50113"/>
    </source>
</evidence>
<proteinExistence type="predicted"/>
<dbReference type="AlphaFoldDB" id="A0AA41R1I3"/>
<keyword evidence="8" id="KW-0547">Nucleotide-binding</keyword>
<dbReference type="Pfam" id="PF00072">
    <property type="entry name" value="Response_reg"/>
    <property type="match status" value="1"/>
</dbReference>
<dbReference type="InterPro" id="IPR003660">
    <property type="entry name" value="HAMP_dom"/>
</dbReference>
<feature type="domain" description="PAS" evidence="19">
    <location>
        <begin position="421"/>
        <end position="485"/>
    </location>
</feature>
<evidence type="ECO:0000256" key="15">
    <source>
        <dbReference type="SAM" id="Coils"/>
    </source>
</evidence>
<dbReference type="PRINTS" id="PR00344">
    <property type="entry name" value="BCTRLSENSOR"/>
</dbReference>
<evidence type="ECO:0000256" key="5">
    <source>
        <dbReference type="ARBA" id="ARBA00022553"/>
    </source>
</evidence>
<dbReference type="SUPFAM" id="SSF103190">
    <property type="entry name" value="Sensory domain-like"/>
    <property type="match status" value="1"/>
</dbReference>
<dbReference type="PROSITE" id="PS50110">
    <property type="entry name" value="RESPONSE_REGULATORY"/>
    <property type="match status" value="1"/>
</dbReference>
<feature type="domain" description="PAC" evidence="20">
    <location>
        <begin position="492"/>
        <end position="544"/>
    </location>
</feature>
<evidence type="ECO:0000256" key="1">
    <source>
        <dbReference type="ARBA" id="ARBA00000085"/>
    </source>
</evidence>
<evidence type="ECO:0000256" key="6">
    <source>
        <dbReference type="ARBA" id="ARBA00022679"/>
    </source>
</evidence>
<dbReference type="GO" id="GO:0005886">
    <property type="term" value="C:plasma membrane"/>
    <property type="evidence" value="ECO:0007669"/>
    <property type="project" value="UniProtKB-SubCell"/>
</dbReference>
<feature type="transmembrane region" description="Helical" evidence="16">
    <location>
        <begin position="7"/>
        <end position="30"/>
    </location>
</feature>
<dbReference type="InterPro" id="IPR036097">
    <property type="entry name" value="HisK_dim/P_sf"/>
</dbReference>
<keyword evidence="12" id="KW-0902">Two-component regulatory system</keyword>
<keyword evidence="7 16" id="KW-0812">Transmembrane</keyword>
<dbReference type="SUPFAM" id="SSF55874">
    <property type="entry name" value="ATPase domain of HSP90 chaperone/DNA topoisomerase II/histidine kinase"/>
    <property type="match status" value="1"/>
</dbReference>
<feature type="domain" description="Histidine kinase" evidence="17">
    <location>
        <begin position="730"/>
        <end position="951"/>
    </location>
</feature>
<feature type="domain" description="Response regulatory" evidence="18">
    <location>
        <begin position="970"/>
        <end position="1086"/>
    </location>
</feature>
<sequence length="1088" mass="122519">MKFSIRWTLIIGILGLIWGTQIIITSSTYLSSEKVLLHHARDIMQNIADLTIVQSRNHLSLAHGAAHLTERLVASEVVSSAPSHWRALENYFLDQLAIYPHFAGIYVGSPNGDFFYVSRNDTHSPDGFRTKIISHSNGHRETRLIWRDDRNRFVMEEQDPADAFDPRQRPWYKRALATDSIVWTDPYIFFTSQKPGITIAGPIYRAPGELQSVVGVDIEIDELSLFIEKLRIGKNGRAFMLNDNGDVVAFPDLAQLTQAEGDRSDHLRLVRIDELADPVSRAAYDAVPWQHKPDGRLLLAGPHFVRFNHAGASYHAMFAPFQDTQWPWIICVYLPESDYLGSLQDNRRHNLLITIVLSILATLVGFRLARGIIRPLAGLEKEALAIKQQDLSQQFDTHSAYKEIQETAESFARMKDALRSSEEKYRAIYENIQDIYYETAMDGSLLEVSPSVAKFTQYTREELIGITMNTLYEDPRERERFVRTITDQGKVDDYELRLRGKGGNILYCSINAALQMDAAGNPVKIVGSLRIIDDRKKAELELRQYQTRLESLVQERTRDLEASNAQLRREIEIRTSKEEELRNSEEKYRSIITNMDNGYYEMDLRGNLTFFNDPLVEMVGYPPEEVYGLNYRRFIPPDQAEAMKEKYAIIRRTGKPEKLYRYAIIRKDGSQKTVEASAALITDRNGEAIGFRGVVLDITDRLNAEQERIRIEAQYQQIQRLEGIGTLAGGVAHDFNNLLMGIQGNVSLMLLESPAGHAHHDKLKNIESCVTAGADLTRQLLGFARGGKYMVKPLDLNQLVQRTAGMFGRTRKEIQVLQALEHDVWPVMADQSQIEQVLLNLCINAWQAMPEGGNIHVTTNNVVLAAAEARPLGISPGHYVKVSVADAGVGMDVTTQERIFEPFFTTKEMGRGTGLGLASAYGIIKNHDGTIDFVSREGEGTTFFFYLPATNGRPDHPQSDAAGLAAGSGTILLVDDEQMILTVNQNMLEKMGYTVLPAVGGKEALRVFEKEGKRIDLVILDMIMPDMSGGLVFDRLKARRQDVKVLLSSGYSLSEQAEEILARGCAGFIQKPFNMEQLRAKIRDVLGR</sequence>
<evidence type="ECO:0000259" key="18">
    <source>
        <dbReference type="PROSITE" id="PS50110"/>
    </source>
</evidence>
<dbReference type="EC" id="2.7.13.3" evidence="3"/>
<dbReference type="InterPro" id="IPR029151">
    <property type="entry name" value="Sensor-like_sf"/>
</dbReference>
<dbReference type="Gene3D" id="3.30.565.10">
    <property type="entry name" value="Histidine kinase-like ATPase, C-terminal domain"/>
    <property type="match status" value="1"/>
</dbReference>
<evidence type="ECO:0000256" key="9">
    <source>
        <dbReference type="ARBA" id="ARBA00022777"/>
    </source>
</evidence>
<comment type="subcellular location">
    <subcellularLocation>
        <location evidence="2">Cell membrane</location>
        <topology evidence="2">Multi-pass membrane protein</topology>
    </subcellularLocation>
</comment>
<feature type="modified residue" description="4-aspartylphosphate" evidence="14">
    <location>
        <position position="1021"/>
    </location>
</feature>
<dbReference type="Gene3D" id="3.30.450.20">
    <property type="entry name" value="PAS domain"/>
    <property type="match status" value="3"/>
</dbReference>
<evidence type="ECO:0000256" key="13">
    <source>
        <dbReference type="ARBA" id="ARBA00023136"/>
    </source>
</evidence>
<comment type="caution">
    <text evidence="22">The sequence shown here is derived from an EMBL/GenBank/DDBJ whole genome shotgun (WGS) entry which is preliminary data.</text>
</comment>
<dbReference type="Proteomes" id="UP001165427">
    <property type="component" value="Unassembled WGS sequence"/>
</dbReference>
<evidence type="ECO:0000256" key="3">
    <source>
        <dbReference type="ARBA" id="ARBA00012438"/>
    </source>
</evidence>
<dbReference type="SMART" id="SM00448">
    <property type="entry name" value="REC"/>
    <property type="match status" value="1"/>
</dbReference>